<organism evidence="1 2">
    <name type="scientific">Pelotomaculum schinkii</name>
    <dbReference type="NCBI Taxonomy" id="78350"/>
    <lineage>
        <taxon>Bacteria</taxon>
        <taxon>Bacillati</taxon>
        <taxon>Bacillota</taxon>
        <taxon>Clostridia</taxon>
        <taxon>Eubacteriales</taxon>
        <taxon>Desulfotomaculaceae</taxon>
        <taxon>Pelotomaculum</taxon>
    </lineage>
</organism>
<evidence type="ECO:0000313" key="2">
    <source>
        <dbReference type="Proteomes" id="UP000298324"/>
    </source>
</evidence>
<keyword evidence="2" id="KW-1185">Reference proteome</keyword>
<evidence type="ECO:0000313" key="1">
    <source>
        <dbReference type="EMBL" id="TEB04770.1"/>
    </source>
</evidence>
<protein>
    <submittedName>
        <fullName evidence="1">Uncharacterized protein</fullName>
    </submittedName>
</protein>
<dbReference type="RefSeq" id="WP_190259099.1">
    <property type="nucleotide sequence ID" value="NZ_QFGA01000003.1"/>
</dbReference>
<dbReference type="AlphaFoldDB" id="A0A4Y7R816"/>
<dbReference type="Proteomes" id="UP000298324">
    <property type="component" value="Unassembled WGS sequence"/>
</dbReference>
<reference evidence="1 2" key="1">
    <citation type="journal article" date="2018" name="Environ. Microbiol.">
        <title>Novel energy conservation strategies and behaviour of Pelotomaculum schinkii driving syntrophic propionate catabolism.</title>
        <authorList>
            <person name="Hidalgo-Ahumada C.A.P."/>
            <person name="Nobu M.K."/>
            <person name="Narihiro T."/>
            <person name="Tamaki H."/>
            <person name="Liu W.T."/>
            <person name="Kamagata Y."/>
            <person name="Stams A.J.M."/>
            <person name="Imachi H."/>
            <person name="Sousa D.Z."/>
        </authorList>
    </citation>
    <scope>NUCLEOTIDE SEQUENCE [LARGE SCALE GENOMIC DNA]</scope>
    <source>
        <strain evidence="1 2">HH</strain>
    </source>
</reference>
<sequence length="199" mass="23317">MMNNIDRGKEIFLGQLKEMAEGYKTMEECVLDNGIPFAQAEVFEVPVELREAFYAYHAEFLTDHGTCTNTSGPFFDDEDVNDGIRKKYWYFYWPIVKLLNNKYPDLQFRVIIEPHYEGSSTILVVVDRYGKNKFTFPVVVLLEYVKAWCLPFDRPEEPNHVFFYLCNLYNSMEQVCSIALSIFDFTNSAKEENLQSVRC</sequence>
<dbReference type="EMBL" id="QFGA01000003">
    <property type="protein sequence ID" value="TEB04770.1"/>
    <property type="molecule type" value="Genomic_DNA"/>
</dbReference>
<accession>A0A4Y7R816</accession>
<comment type="caution">
    <text evidence="1">The sequence shown here is derived from an EMBL/GenBank/DDBJ whole genome shotgun (WGS) entry which is preliminary data.</text>
</comment>
<gene>
    <name evidence="1" type="ORF">Psch_03532</name>
</gene>
<proteinExistence type="predicted"/>
<name>A0A4Y7R816_9FIRM</name>